<dbReference type="EMBL" id="JALBCA010000100">
    <property type="protein sequence ID" value="KAI2383084.1"/>
    <property type="molecule type" value="Genomic_DNA"/>
</dbReference>
<reference evidence="1" key="1">
    <citation type="journal article" date="2022" name="bioRxiv">
        <title>Population genetic analysis of Ophidiomyces ophidiicola, the causative agent of snake fungal disease, indicates recent introductions to the USA.</title>
        <authorList>
            <person name="Ladner J.T."/>
            <person name="Palmer J.M."/>
            <person name="Ettinger C.L."/>
            <person name="Stajich J.E."/>
            <person name="Farrell T.M."/>
            <person name="Glorioso B.M."/>
            <person name="Lawson B."/>
            <person name="Price S.J."/>
            <person name="Stengle A.G."/>
            <person name="Grear D.A."/>
            <person name="Lorch J.M."/>
        </authorList>
    </citation>
    <scope>NUCLEOTIDE SEQUENCE</scope>
    <source>
        <strain evidence="1">NWHC 24266-5</strain>
    </source>
</reference>
<evidence type="ECO:0000313" key="1">
    <source>
        <dbReference type="EMBL" id="KAI2383084.1"/>
    </source>
</evidence>
<comment type="caution">
    <text evidence="1">The sequence shown here is derived from an EMBL/GenBank/DDBJ whole genome shotgun (WGS) entry which is preliminary data.</text>
</comment>
<accession>A0ACB8URE4</accession>
<proteinExistence type="predicted"/>
<organism evidence="1">
    <name type="scientific">Ophidiomyces ophidiicola</name>
    <dbReference type="NCBI Taxonomy" id="1387563"/>
    <lineage>
        <taxon>Eukaryota</taxon>
        <taxon>Fungi</taxon>
        <taxon>Dikarya</taxon>
        <taxon>Ascomycota</taxon>
        <taxon>Pezizomycotina</taxon>
        <taxon>Eurotiomycetes</taxon>
        <taxon>Eurotiomycetidae</taxon>
        <taxon>Onygenales</taxon>
        <taxon>Onygenaceae</taxon>
        <taxon>Ophidiomyces</taxon>
    </lineage>
</organism>
<sequence length="96" mass="10471">MADRAGGVRPNKAAPQDPTNERYMSSTGLEVLEKDNGFCESAARLLKRAGPTRRARVARTKGSDQNAALQQALAYRKIEYRLVIPTVALKQAKPCG</sequence>
<protein>
    <submittedName>
        <fullName evidence="1">Uncharacterized protein</fullName>
    </submittedName>
</protein>
<gene>
    <name evidence="1" type="ORF">LOY88_005519</name>
</gene>
<name>A0ACB8URE4_9EURO</name>